<protein>
    <submittedName>
        <fullName evidence="2">Uncharacterized protein</fullName>
    </submittedName>
</protein>
<dbReference type="STRING" id="295068.MAQ5080_02659"/>
<feature type="transmembrane region" description="Helical" evidence="1">
    <location>
        <begin position="12"/>
        <end position="31"/>
    </location>
</feature>
<evidence type="ECO:0000313" key="2">
    <source>
        <dbReference type="EMBL" id="SBS33722.1"/>
    </source>
</evidence>
<dbReference type="AlphaFoldDB" id="A0A1A8TMC4"/>
<organism evidence="2 3">
    <name type="scientific">Marinomonas aquimarina</name>
    <dbReference type="NCBI Taxonomy" id="295068"/>
    <lineage>
        <taxon>Bacteria</taxon>
        <taxon>Pseudomonadati</taxon>
        <taxon>Pseudomonadota</taxon>
        <taxon>Gammaproteobacteria</taxon>
        <taxon>Oceanospirillales</taxon>
        <taxon>Oceanospirillaceae</taxon>
        <taxon>Marinomonas</taxon>
    </lineage>
</organism>
<dbReference type="Proteomes" id="UP000092627">
    <property type="component" value="Unassembled WGS sequence"/>
</dbReference>
<evidence type="ECO:0000313" key="3">
    <source>
        <dbReference type="Proteomes" id="UP000092627"/>
    </source>
</evidence>
<gene>
    <name evidence="2" type="ORF">MAQ5080_02659</name>
</gene>
<feature type="transmembrane region" description="Helical" evidence="1">
    <location>
        <begin position="37"/>
        <end position="59"/>
    </location>
</feature>
<name>A0A1A8TMC4_9GAMM</name>
<reference evidence="2 3" key="1">
    <citation type="submission" date="2016-06" db="EMBL/GenBank/DDBJ databases">
        <authorList>
            <person name="Kjaerup R.B."/>
            <person name="Dalgaard T.S."/>
            <person name="Juul-Madsen H.R."/>
        </authorList>
    </citation>
    <scope>NUCLEOTIDE SEQUENCE [LARGE SCALE GENOMIC DNA]</scope>
    <source>
        <strain evidence="2 3">CECT 5080</strain>
    </source>
</reference>
<accession>A0A1A8TMC4</accession>
<evidence type="ECO:0000256" key="1">
    <source>
        <dbReference type="SAM" id="Phobius"/>
    </source>
</evidence>
<sequence length="64" mass="7053">MSDNSSKQEVTVVDVKMPFLSMVVFLIKLALAAIPAMIILSFIFMALSMVFGGMFYGMVGHGRY</sequence>
<keyword evidence="3" id="KW-1185">Reference proteome</keyword>
<keyword evidence="1" id="KW-1133">Transmembrane helix</keyword>
<keyword evidence="1" id="KW-0812">Transmembrane</keyword>
<dbReference type="RefSeq" id="WP_067210938.1">
    <property type="nucleotide sequence ID" value="NZ_FLOC01000016.1"/>
</dbReference>
<proteinExistence type="predicted"/>
<keyword evidence="1" id="KW-0472">Membrane</keyword>
<dbReference type="EMBL" id="FLOC01000016">
    <property type="protein sequence ID" value="SBS33722.1"/>
    <property type="molecule type" value="Genomic_DNA"/>
</dbReference>